<dbReference type="PANTHER" id="PTHR37299">
    <property type="entry name" value="TRANSCRIPTIONAL REGULATOR-RELATED"/>
    <property type="match status" value="1"/>
</dbReference>
<evidence type="ECO:0000256" key="1">
    <source>
        <dbReference type="ARBA" id="ARBA00018672"/>
    </source>
</evidence>
<comment type="caution">
    <text evidence="6">The sequence shown here is derived from an EMBL/GenBank/DDBJ whole genome shotgun (WGS) entry which is preliminary data.</text>
</comment>
<dbReference type="RefSeq" id="WP_186968944.1">
    <property type="nucleotide sequence ID" value="NZ_JACOPK010000001.1"/>
</dbReference>
<keyword evidence="3" id="KW-0597">Phosphoprotein</keyword>
<dbReference type="PROSITE" id="PS50110">
    <property type="entry name" value="RESPONSE_REGULATORY"/>
    <property type="match status" value="1"/>
</dbReference>
<evidence type="ECO:0000259" key="5">
    <source>
        <dbReference type="PROSITE" id="PS50930"/>
    </source>
</evidence>
<sequence>MRIILCDDDIPFTQSFSKQLRPVFEKYGLIPDIVPTYTGIDALREFTRKPTDALFLDIDMPEKDGFSVAEELSKMPAKPLIIFLSSLEHLVYKSFAFQPFWFLRKTHLEDLPLIIEKMIQLLNSQKIYYTITMNGSNIRIPITDISYFESDGHYTIVHYDNKTIRFKARISDIETDLCKYFFVRCHVGYLLNCRFIKICSRTSVILTTETVIPVSRAKSDETQTVFMTYMRSLRP</sequence>
<comment type="function">
    <text evidence="2">May play the central regulatory role in sporulation. It may be an element of the effector pathway responsible for the activation of sporulation genes in response to nutritional stress. Spo0A may act in concert with spo0H (a sigma factor) to control the expression of some genes that are critical to the sporulation process.</text>
</comment>
<dbReference type="EMBL" id="JACOPK010000001">
    <property type="protein sequence ID" value="MBC5694659.1"/>
    <property type="molecule type" value="Genomic_DNA"/>
</dbReference>
<feature type="domain" description="HTH LytTR-type" evidence="5">
    <location>
        <begin position="138"/>
        <end position="219"/>
    </location>
</feature>
<dbReference type="Pfam" id="PF04397">
    <property type="entry name" value="LytTR"/>
    <property type="match status" value="1"/>
</dbReference>
<gene>
    <name evidence="6" type="ORF">H8S02_01660</name>
</gene>
<organism evidence="6 7">
    <name type="scientific">Agathobaculum hominis</name>
    <dbReference type="NCBI Taxonomy" id="2763014"/>
    <lineage>
        <taxon>Bacteria</taxon>
        <taxon>Bacillati</taxon>
        <taxon>Bacillota</taxon>
        <taxon>Clostridia</taxon>
        <taxon>Eubacteriales</taxon>
        <taxon>Butyricicoccaceae</taxon>
        <taxon>Agathobaculum</taxon>
    </lineage>
</organism>
<feature type="modified residue" description="4-aspartylphosphate" evidence="3">
    <location>
        <position position="57"/>
    </location>
</feature>
<dbReference type="InterPro" id="IPR001789">
    <property type="entry name" value="Sig_transdc_resp-reg_receiver"/>
</dbReference>
<dbReference type="PANTHER" id="PTHR37299:SF1">
    <property type="entry name" value="STAGE 0 SPORULATION PROTEIN A HOMOLOG"/>
    <property type="match status" value="1"/>
</dbReference>
<name>A0ABR7GK12_9FIRM</name>
<dbReference type="InterPro" id="IPR007492">
    <property type="entry name" value="LytTR_DNA-bd_dom"/>
</dbReference>
<reference evidence="6 7" key="1">
    <citation type="submission" date="2020-08" db="EMBL/GenBank/DDBJ databases">
        <title>Genome public.</title>
        <authorList>
            <person name="Liu C."/>
            <person name="Sun Q."/>
        </authorList>
    </citation>
    <scope>NUCLEOTIDE SEQUENCE [LARGE SCALE GENOMIC DNA]</scope>
    <source>
        <strain evidence="6 7">M2</strain>
    </source>
</reference>
<dbReference type="InterPro" id="IPR011006">
    <property type="entry name" value="CheY-like_superfamily"/>
</dbReference>
<dbReference type="Gene3D" id="2.40.50.1020">
    <property type="entry name" value="LytTr DNA-binding domain"/>
    <property type="match status" value="1"/>
</dbReference>
<evidence type="ECO:0000256" key="2">
    <source>
        <dbReference type="ARBA" id="ARBA00024867"/>
    </source>
</evidence>
<evidence type="ECO:0000256" key="3">
    <source>
        <dbReference type="PROSITE-ProRule" id="PRU00169"/>
    </source>
</evidence>
<dbReference type="SMART" id="SM00448">
    <property type="entry name" value="REC"/>
    <property type="match status" value="1"/>
</dbReference>
<dbReference type="Proteomes" id="UP000641741">
    <property type="component" value="Unassembled WGS sequence"/>
</dbReference>
<dbReference type="InterPro" id="IPR046947">
    <property type="entry name" value="LytR-like"/>
</dbReference>
<dbReference type="SMART" id="SM00850">
    <property type="entry name" value="LytTR"/>
    <property type="match status" value="1"/>
</dbReference>
<proteinExistence type="predicted"/>
<evidence type="ECO:0000259" key="4">
    <source>
        <dbReference type="PROSITE" id="PS50110"/>
    </source>
</evidence>
<feature type="domain" description="Response regulatory" evidence="4">
    <location>
        <begin position="2"/>
        <end position="119"/>
    </location>
</feature>
<keyword evidence="7" id="KW-1185">Reference proteome</keyword>
<evidence type="ECO:0000313" key="7">
    <source>
        <dbReference type="Proteomes" id="UP000641741"/>
    </source>
</evidence>
<dbReference type="Pfam" id="PF00072">
    <property type="entry name" value="Response_reg"/>
    <property type="match status" value="1"/>
</dbReference>
<dbReference type="SUPFAM" id="SSF52172">
    <property type="entry name" value="CheY-like"/>
    <property type="match status" value="1"/>
</dbReference>
<dbReference type="Gene3D" id="3.40.50.2300">
    <property type="match status" value="1"/>
</dbReference>
<protein>
    <recommendedName>
        <fullName evidence="1">Stage 0 sporulation protein A homolog</fullName>
    </recommendedName>
</protein>
<evidence type="ECO:0000313" key="6">
    <source>
        <dbReference type="EMBL" id="MBC5694659.1"/>
    </source>
</evidence>
<accession>A0ABR7GK12</accession>
<dbReference type="PROSITE" id="PS50930">
    <property type="entry name" value="HTH_LYTTR"/>
    <property type="match status" value="1"/>
</dbReference>